<proteinExistence type="inferred from homology"/>
<dbReference type="InterPro" id="IPR020084">
    <property type="entry name" value="NUDIX_hydrolase_CS"/>
</dbReference>
<evidence type="ECO:0000256" key="1">
    <source>
        <dbReference type="ARBA" id="ARBA00022801"/>
    </source>
</evidence>
<comment type="similarity">
    <text evidence="2">Belongs to the Nudix hydrolase family.</text>
</comment>
<dbReference type="InterPro" id="IPR000086">
    <property type="entry name" value="NUDIX_hydrolase_dom"/>
</dbReference>
<dbReference type="PANTHER" id="PTHR43736">
    <property type="entry name" value="ADP-RIBOSE PYROPHOSPHATASE"/>
    <property type="match status" value="1"/>
</dbReference>
<evidence type="ECO:0000313" key="4">
    <source>
        <dbReference type="EMBL" id="PXV67564.1"/>
    </source>
</evidence>
<sequence>MPEKKHPLYQFKYCPKCGSNHFVDNNFKSKCCEDCGFIYYFNPSSATIGVIFNEKNEILVATRAHEPAKGTLDLPGGFVDMNETAEEAVIREIKEETGLDVSAAQYLFSIPNLYMYSGFEVETTDLFFLCKVDSNARFAANDDVAELKFLPLSDLNPSLFGLRSVKQGIAKIQMMNL</sequence>
<dbReference type="PANTHER" id="PTHR43736:SF1">
    <property type="entry name" value="DIHYDRONEOPTERIN TRIPHOSPHATE DIPHOSPHATASE"/>
    <property type="match status" value="1"/>
</dbReference>
<protein>
    <submittedName>
        <fullName evidence="4">Mutator protein MutT</fullName>
    </submittedName>
</protein>
<accession>A0A2V3PV48</accession>
<dbReference type="PROSITE" id="PS51462">
    <property type="entry name" value="NUDIX"/>
    <property type="match status" value="1"/>
</dbReference>
<dbReference type="InterPro" id="IPR020476">
    <property type="entry name" value="Nudix_hydrolase"/>
</dbReference>
<reference evidence="4 5" key="1">
    <citation type="submission" date="2018-03" db="EMBL/GenBank/DDBJ databases">
        <title>Genomic Encyclopedia of Archaeal and Bacterial Type Strains, Phase II (KMG-II): from individual species to whole genera.</title>
        <authorList>
            <person name="Goeker M."/>
        </authorList>
    </citation>
    <scope>NUCLEOTIDE SEQUENCE [LARGE SCALE GENOMIC DNA]</scope>
    <source>
        <strain evidence="4 5">DSM 100214</strain>
    </source>
</reference>
<dbReference type="EMBL" id="QICL01000003">
    <property type="protein sequence ID" value="PXV67564.1"/>
    <property type="molecule type" value="Genomic_DNA"/>
</dbReference>
<dbReference type="InterPro" id="IPR015797">
    <property type="entry name" value="NUDIX_hydrolase-like_dom_sf"/>
</dbReference>
<dbReference type="SUPFAM" id="SSF55811">
    <property type="entry name" value="Nudix"/>
    <property type="match status" value="1"/>
</dbReference>
<name>A0A2V3PV48_9BACT</name>
<keyword evidence="5" id="KW-1185">Reference proteome</keyword>
<dbReference type="Gene3D" id="3.90.79.10">
    <property type="entry name" value="Nucleoside Triphosphate Pyrophosphohydrolase"/>
    <property type="match status" value="1"/>
</dbReference>
<dbReference type="PRINTS" id="PR00502">
    <property type="entry name" value="NUDIXFAMILY"/>
</dbReference>
<dbReference type="GO" id="GO:0016787">
    <property type="term" value="F:hydrolase activity"/>
    <property type="evidence" value="ECO:0007669"/>
    <property type="project" value="UniProtKB-KW"/>
</dbReference>
<evidence type="ECO:0000259" key="3">
    <source>
        <dbReference type="PROSITE" id="PS51462"/>
    </source>
</evidence>
<dbReference type="AlphaFoldDB" id="A0A2V3PV48"/>
<keyword evidence="1 2" id="KW-0378">Hydrolase</keyword>
<evidence type="ECO:0000313" key="5">
    <source>
        <dbReference type="Proteomes" id="UP000247973"/>
    </source>
</evidence>
<dbReference type="PROSITE" id="PS00893">
    <property type="entry name" value="NUDIX_BOX"/>
    <property type="match status" value="1"/>
</dbReference>
<evidence type="ECO:0000256" key="2">
    <source>
        <dbReference type="RuleBase" id="RU003476"/>
    </source>
</evidence>
<dbReference type="OrthoDB" id="9786141at2"/>
<dbReference type="RefSeq" id="WP_110309694.1">
    <property type="nucleotide sequence ID" value="NZ_QICL01000003.1"/>
</dbReference>
<dbReference type="Proteomes" id="UP000247973">
    <property type="component" value="Unassembled WGS sequence"/>
</dbReference>
<dbReference type="CDD" id="cd04681">
    <property type="entry name" value="NUDIX_Hydrolase"/>
    <property type="match status" value="1"/>
</dbReference>
<dbReference type="Pfam" id="PF00293">
    <property type="entry name" value="NUDIX"/>
    <property type="match status" value="1"/>
</dbReference>
<feature type="domain" description="Nudix hydrolase" evidence="3">
    <location>
        <begin position="42"/>
        <end position="175"/>
    </location>
</feature>
<organism evidence="4 5">
    <name type="scientific">Dysgonomonas alginatilytica</name>
    <dbReference type="NCBI Taxonomy" id="1605892"/>
    <lineage>
        <taxon>Bacteria</taxon>
        <taxon>Pseudomonadati</taxon>
        <taxon>Bacteroidota</taxon>
        <taxon>Bacteroidia</taxon>
        <taxon>Bacteroidales</taxon>
        <taxon>Dysgonomonadaceae</taxon>
        <taxon>Dysgonomonas</taxon>
    </lineage>
</organism>
<comment type="caution">
    <text evidence="4">The sequence shown here is derived from an EMBL/GenBank/DDBJ whole genome shotgun (WGS) entry which is preliminary data.</text>
</comment>
<gene>
    <name evidence="4" type="ORF">CLV62_103238</name>
</gene>